<sequence>MSNTNGTITIIPAPAGYVVDFDNPQVQYDVKSYTVAAVEMTLAFLFLLQRLYTKVAIMKAFQLEDAILIVSWLFCMGAQICLLLGFSHGAIGRHAWEISIDKYGYYSRVILAAPLLYAIGTAAAKVSLALFYRRLNPNKIFQAFVWFTLFVTFGAYTAIFFSLLFACKPIAASWDPLLLATAVCINRGGIYIAQAVIGIVTDVLLLALPIPTVLKLQMPNKQKIGLVGIFGVGSITIVTSIVRLIILLPSLTTADQTWVIGEGSLWIFVEANLLIMCCCLSTLRRFFKHFAPQLIGEASSGNSKPRSRGFSNNAQHTFGSGGAKKALDSILHTSNDNSGIALSSFDDMDKSRTNVKTLGKDSDSEEAILYERSVQVTYQDAHRNSGRNAQSHQPEVWAGRRF</sequence>
<evidence type="ECO:0000259" key="8">
    <source>
        <dbReference type="Pfam" id="PF20684"/>
    </source>
</evidence>
<feature type="transmembrane region" description="Helical" evidence="7">
    <location>
        <begin position="191"/>
        <end position="214"/>
    </location>
</feature>
<evidence type="ECO:0000313" key="9">
    <source>
        <dbReference type="EMBL" id="KAF2033560.1"/>
    </source>
</evidence>
<protein>
    <recommendedName>
        <fullName evidence="8">Rhodopsin domain-containing protein</fullName>
    </recommendedName>
</protein>
<name>A0A9P4HHA2_9PLEO</name>
<dbReference type="GO" id="GO:0016020">
    <property type="term" value="C:membrane"/>
    <property type="evidence" value="ECO:0007669"/>
    <property type="project" value="UniProtKB-SubCell"/>
</dbReference>
<gene>
    <name evidence="9" type="ORF">EK21DRAFT_58416</name>
</gene>
<evidence type="ECO:0000256" key="5">
    <source>
        <dbReference type="ARBA" id="ARBA00038359"/>
    </source>
</evidence>
<keyword evidence="3 7" id="KW-1133">Transmembrane helix</keyword>
<dbReference type="OrthoDB" id="5342292at2759"/>
<keyword evidence="2 7" id="KW-0812">Transmembrane</keyword>
<evidence type="ECO:0000256" key="7">
    <source>
        <dbReference type="SAM" id="Phobius"/>
    </source>
</evidence>
<feature type="transmembrane region" description="Helical" evidence="7">
    <location>
        <begin position="263"/>
        <end position="283"/>
    </location>
</feature>
<dbReference type="InterPro" id="IPR052337">
    <property type="entry name" value="SAT4-like"/>
</dbReference>
<keyword evidence="10" id="KW-1185">Reference proteome</keyword>
<evidence type="ECO:0000256" key="3">
    <source>
        <dbReference type="ARBA" id="ARBA00022989"/>
    </source>
</evidence>
<evidence type="ECO:0000256" key="2">
    <source>
        <dbReference type="ARBA" id="ARBA00022692"/>
    </source>
</evidence>
<comment type="subcellular location">
    <subcellularLocation>
        <location evidence="1">Membrane</location>
        <topology evidence="1">Multi-pass membrane protein</topology>
    </subcellularLocation>
</comment>
<feature type="transmembrane region" description="Helical" evidence="7">
    <location>
        <begin position="226"/>
        <end position="251"/>
    </location>
</feature>
<comment type="similarity">
    <text evidence="5">Belongs to the SAT4 family.</text>
</comment>
<dbReference type="Pfam" id="PF20684">
    <property type="entry name" value="Fung_rhodopsin"/>
    <property type="match status" value="1"/>
</dbReference>
<dbReference type="PANTHER" id="PTHR33048">
    <property type="entry name" value="PTH11-LIKE INTEGRAL MEMBRANE PROTEIN (AFU_ORTHOLOGUE AFUA_5G11245)"/>
    <property type="match status" value="1"/>
</dbReference>
<feature type="transmembrane region" description="Helical" evidence="7">
    <location>
        <begin position="69"/>
        <end position="91"/>
    </location>
</feature>
<evidence type="ECO:0000256" key="4">
    <source>
        <dbReference type="ARBA" id="ARBA00023136"/>
    </source>
</evidence>
<feature type="transmembrane region" description="Helical" evidence="7">
    <location>
        <begin position="30"/>
        <end position="48"/>
    </location>
</feature>
<evidence type="ECO:0000256" key="1">
    <source>
        <dbReference type="ARBA" id="ARBA00004141"/>
    </source>
</evidence>
<feature type="region of interest" description="Disordered" evidence="6">
    <location>
        <begin position="380"/>
        <end position="402"/>
    </location>
</feature>
<dbReference type="Proteomes" id="UP000799777">
    <property type="component" value="Unassembled WGS sequence"/>
</dbReference>
<organism evidence="9 10">
    <name type="scientific">Setomelanomma holmii</name>
    <dbReference type="NCBI Taxonomy" id="210430"/>
    <lineage>
        <taxon>Eukaryota</taxon>
        <taxon>Fungi</taxon>
        <taxon>Dikarya</taxon>
        <taxon>Ascomycota</taxon>
        <taxon>Pezizomycotina</taxon>
        <taxon>Dothideomycetes</taxon>
        <taxon>Pleosporomycetidae</taxon>
        <taxon>Pleosporales</taxon>
        <taxon>Pleosporineae</taxon>
        <taxon>Phaeosphaeriaceae</taxon>
        <taxon>Setomelanomma</taxon>
    </lineage>
</organism>
<feature type="transmembrane region" description="Helical" evidence="7">
    <location>
        <begin position="144"/>
        <end position="171"/>
    </location>
</feature>
<feature type="domain" description="Rhodopsin" evidence="8">
    <location>
        <begin position="50"/>
        <end position="288"/>
    </location>
</feature>
<reference evidence="9" key="1">
    <citation type="journal article" date="2020" name="Stud. Mycol.">
        <title>101 Dothideomycetes genomes: a test case for predicting lifestyles and emergence of pathogens.</title>
        <authorList>
            <person name="Haridas S."/>
            <person name="Albert R."/>
            <person name="Binder M."/>
            <person name="Bloem J."/>
            <person name="Labutti K."/>
            <person name="Salamov A."/>
            <person name="Andreopoulos B."/>
            <person name="Baker S."/>
            <person name="Barry K."/>
            <person name="Bills G."/>
            <person name="Bluhm B."/>
            <person name="Cannon C."/>
            <person name="Castanera R."/>
            <person name="Culley D."/>
            <person name="Daum C."/>
            <person name="Ezra D."/>
            <person name="Gonzalez J."/>
            <person name="Henrissat B."/>
            <person name="Kuo A."/>
            <person name="Liang C."/>
            <person name="Lipzen A."/>
            <person name="Lutzoni F."/>
            <person name="Magnuson J."/>
            <person name="Mondo S."/>
            <person name="Nolan M."/>
            <person name="Ohm R."/>
            <person name="Pangilinan J."/>
            <person name="Park H.-J."/>
            <person name="Ramirez L."/>
            <person name="Alfaro M."/>
            <person name="Sun H."/>
            <person name="Tritt A."/>
            <person name="Yoshinaga Y."/>
            <person name="Zwiers L.-H."/>
            <person name="Turgeon B."/>
            <person name="Goodwin S."/>
            <person name="Spatafora J."/>
            <person name="Crous P."/>
            <person name="Grigoriev I."/>
        </authorList>
    </citation>
    <scope>NUCLEOTIDE SEQUENCE</scope>
    <source>
        <strain evidence="9">CBS 110217</strain>
    </source>
</reference>
<proteinExistence type="inferred from homology"/>
<dbReference type="EMBL" id="ML978166">
    <property type="protein sequence ID" value="KAF2033560.1"/>
    <property type="molecule type" value="Genomic_DNA"/>
</dbReference>
<accession>A0A9P4HHA2</accession>
<evidence type="ECO:0000256" key="6">
    <source>
        <dbReference type="SAM" id="MobiDB-lite"/>
    </source>
</evidence>
<dbReference type="InterPro" id="IPR049326">
    <property type="entry name" value="Rhodopsin_dom_fungi"/>
</dbReference>
<comment type="caution">
    <text evidence="9">The sequence shown here is derived from an EMBL/GenBank/DDBJ whole genome shotgun (WGS) entry which is preliminary data.</text>
</comment>
<keyword evidence="4 7" id="KW-0472">Membrane</keyword>
<dbReference type="AlphaFoldDB" id="A0A9P4HHA2"/>
<feature type="transmembrane region" description="Helical" evidence="7">
    <location>
        <begin position="111"/>
        <end position="132"/>
    </location>
</feature>
<dbReference type="PANTHER" id="PTHR33048:SF124">
    <property type="entry name" value="INTEGRAL MEMBRANE PROTEIN"/>
    <property type="match status" value="1"/>
</dbReference>
<evidence type="ECO:0000313" key="10">
    <source>
        <dbReference type="Proteomes" id="UP000799777"/>
    </source>
</evidence>